<dbReference type="PANTHER" id="PTHR46558:SF4">
    <property type="entry name" value="DNA-BIDING PHAGE PROTEIN"/>
    <property type="match status" value="1"/>
</dbReference>
<evidence type="ECO:0000256" key="1">
    <source>
        <dbReference type="ARBA" id="ARBA00023125"/>
    </source>
</evidence>
<accession>A0A0P6WBW1</accession>
<keyword evidence="1" id="KW-0238">DNA-binding</keyword>
<dbReference type="GO" id="GO:0003677">
    <property type="term" value="F:DNA binding"/>
    <property type="evidence" value="ECO:0007669"/>
    <property type="project" value="UniProtKB-KW"/>
</dbReference>
<dbReference type="Gene3D" id="1.10.260.40">
    <property type="entry name" value="lambda repressor-like DNA-binding domains"/>
    <property type="match status" value="1"/>
</dbReference>
<dbReference type="CDD" id="cd00093">
    <property type="entry name" value="HTH_XRE"/>
    <property type="match status" value="1"/>
</dbReference>
<proteinExistence type="predicted"/>
<evidence type="ECO:0000259" key="2">
    <source>
        <dbReference type="PROSITE" id="PS50943"/>
    </source>
</evidence>
<gene>
    <name evidence="3" type="ORF">AM506_16170</name>
</gene>
<dbReference type="InterPro" id="IPR001387">
    <property type="entry name" value="Cro/C1-type_HTH"/>
</dbReference>
<dbReference type="PROSITE" id="PS50943">
    <property type="entry name" value="HTH_CROC1"/>
    <property type="match status" value="1"/>
</dbReference>
<dbReference type="PANTHER" id="PTHR46558">
    <property type="entry name" value="TRACRIPTIONAL REGULATORY PROTEIN-RELATED-RELATED"/>
    <property type="match status" value="1"/>
</dbReference>
<reference evidence="3 4" key="1">
    <citation type="submission" date="2015-08" db="EMBL/GenBank/DDBJ databases">
        <title>Draft Genome Sequence of Bacillus vietnamensis UCD-SED5.</title>
        <authorList>
            <person name="Lee R.D."/>
            <person name="Jospin G."/>
            <person name="Lang J.M."/>
            <person name="Coil D.A."/>
            <person name="Eisen J.A."/>
        </authorList>
    </citation>
    <scope>NUCLEOTIDE SEQUENCE [LARGE SCALE GENOMIC DNA]</scope>
    <source>
        <strain evidence="3 4">UCD-SED5</strain>
    </source>
</reference>
<name>A0A0P6WBW1_9BACI</name>
<dbReference type="SUPFAM" id="SSF47413">
    <property type="entry name" value="lambda repressor-like DNA-binding domains"/>
    <property type="match status" value="1"/>
</dbReference>
<dbReference type="AlphaFoldDB" id="A0A0P6WBW1"/>
<dbReference type="Proteomes" id="UP000050398">
    <property type="component" value="Unassembled WGS sequence"/>
</dbReference>
<dbReference type="InterPro" id="IPR010982">
    <property type="entry name" value="Lambda_DNA-bd_dom_sf"/>
</dbReference>
<dbReference type="EMBL" id="LIXZ01000015">
    <property type="protein sequence ID" value="KPL58401.1"/>
    <property type="molecule type" value="Genomic_DNA"/>
</dbReference>
<dbReference type="RefSeq" id="WP_060673522.1">
    <property type="nucleotide sequence ID" value="NZ_LIXZ01000015.1"/>
</dbReference>
<dbReference type="Pfam" id="PF01381">
    <property type="entry name" value="HTH_3"/>
    <property type="match status" value="1"/>
</dbReference>
<comment type="caution">
    <text evidence="3">The sequence shown here is derived from an EMBL/GenBank/DDBJ whole genome shotgun (WGS) entry which is preliminary data.</text>
</comment>
<evidence type="ECO:0000313" key="3">
    <source>
        <dbReference type="EMBL" id="KPL58401.1"/>
    </source>
</evidence>
<feature type="domain" description="HTH cro/C1-type" evidence="2">
    <location>
        <begin position="19"/>
        <end position="73"/>
    </location>
</feature>
<evidence type="ECO:0000313" key="4">
    <source>
        <dbReference type="Proteomes" id="UP000050398"/>
    </source>
</evidence>
<organism evidence="3 4">
    <name type="scientific">Rossellomorea vietnamensis</name>
    <dbReference type="NCBI Taxonomy" id="218284"/>
    <lineage>
        <taxon>Bacteria</taxon>
        <taxon>Bacillati</taxon>
        <taxon>Bacillota</taxon>
        <taxon>Bacilli</taxon>
        <taxon>Bacillales</taxon>
        <taxon>Bacillaceae</taxon>
        <taxon>Rossellomorea</taxon>
    </lineage>
</organism>
<sequence length="104" mass="12105">MEKPLTERELYGKYISILLRLRRNDMGYTQAELEEKAGLARTTISNIERGKRTPESYTLSKIAIALGISLDRLNEEVWENVKKHKDNKSSALKHQYSDLFYRGD</sequence>
<dbReference type="SMART" id="SM00530">
    <property type="entry name" value="HTH_XRE"/>
    <property type="match status" value="1"/>
</dbReference>
<protein>
    <recommendedName>
        <fullName evidence="2">HTH cro/C1-type domain-containing protein</fullName>
    </recommendedName>
</protein>
<dbReference type="PATRIC" id="fig|218284.4.peg.1434"/>